<accession>A0ABD3GRB0</accession>
<name>A0ABD3GRB0_9MARC</name>
<feature type="chain" id="PRO_5044751442" evidence="1">
    <location>
        <begin position="28"/>
        <end position="100"/>
    </location>
</feature>
<evidence type="ECO:0000313" key="3">
    <source>
        <dbReference type="Proteomes" id="UP001633002"/>
    </source>
</evidence>
<evidence type="ECO:0000256" key="1">
    <source>
        <dbReference type="SAM" id="SignalP"/>
    </source>
</evidence>
<reference evidence="2 3" key="1">
    <citation type="submission" date="2024-09" db="EMBL/GenBank/DDBJ databases">
        <title>Chromosome-scale assembly of Riccia sorocarpa.</title>
        <authorList>
            <person name="Paukszto L."/>
        </authorList>
    </citation>
    <scope>NUCLEOTIDE SEQUENCE [LARGE SCALE GENOMIC DNA]</scope>
    <source>
        <strain evidence="2">LP-2024</strain>
        <tissue evidence="2">Aerial parts of the thallus</tissue>
    </source>
</reference>
<dbReference type="AlphaFoldDB" id="A0ABD3GRB0"/>
<dbReference type="EMBL" id="JBJQOH010000007">
    <property type="protein sequence ID" value="KAL3679669.1"/>
    <property type="molecule type" value="Genomic_DNA"/>
</dbReference>
<evidence type="ECO:0000313" key="2">
    <source>
        <dbReference type="EMBL" id="KAL3679669.1"/>
    </source>
</evidence>
<dbReference type="Proteomes" id="UP001633002">
    <property type="component" value="Unassembled WGS sequence"/>
</dbReference>
<gene>
    <name evidence="2" type="ORF">R1sor_022625</name>
</gene>
<feature type="signal peptide" evidence="1">
    <location>
        <begin position="1"/>
        <end position="27"/>
    </location>
</feature>
<organism evidence="2 3">
    <name type="scientific">Riccia sorocarpa</name>
    <dbReference type="NCBI Taxonomy" id="122646"/>
    <lineage>
        <taxon>Eukaryota</taxon>
        <taxon>Viridiplantae</taxon>
        <taxon>Streptophyta</taxon>
        <taxon>Embryophyta</taxon>
        <taxon>Marchantiophyta</taxon>
        <taxon>Marchantiopsida</taxon>
        <taxon>Marchantiidae</taxon>
        <taxon>Marchantiales</taxon>
        <taxon>Ricciaceae</taxon>
        <taxon>Riccia</taxon>
    </lineage>
</organism>
<proteinExistence type="predicted"/>
<keyword evidence="3" id="KW-1185">Reference proteome</keyword>
<comment type="caution">
    <text evidence="2">The sequence shown here is derived from an EMBL/GenBank/DDBJ whole genome shotgun (WGS) entry which is preliminary data.</text>
</comment>
<keyword evidence="1" id="KW-0732">Signal</keyword>
<sequence>MKRSTKKLSHSHVFMWIIYTSVQYSMATTGTSLDRQYGINSVRVHMYDKPLNLPSVENLPYRAVISSPRVALAKGDFEIFKASQSCAVVAAGRKSLRSFC</sequence>
<protein>
    <submittedName>
        <fullName evidence="2">Uncharacterized protein</fullName>
    </submittedName>
</protein>